<feature type="region of interest" description="Disordered" evidence="10">
    <location>
        <begin position="68"/>
        <end position="262"/>
    </location>
</feature>
<protein>
    <recommendedName>
        <fullName evidence="11">N-acetyltransferase domain-containing protein</fullName>
    </recommendedName>
</protein>
<organism evidence="12 13">
    <name type="scientific">Drosophila erecta</name>
    <name type="common">Fruit fly</name>
    <dbReference type="NCBI Taxonomy" id="7220"/>
    <lineage>
        <taxon>Eukaryota</taxon>
        <taxon>Metazoa</taxon>
        <taxon>Ecdysozoa</taxon>
        <taxon>Arthropoda</taxon>
        <taxon>Hexapoda</taxon>
        <taxon>Insecta</taxon>
        <taxon>Pterygota</taxon>
        <taxon>Neoptera</taxon>
        <taxon>Endopterygota</taxon>
        <taxon>Diptera</taxon>
        <taxon>Brachycera</taxon>
        <taxon>Muscomorpha</taxon>
        <taxon>Ephydroidea</taxon>
        <taxon>Drosophilidae</taxon>
        <taxon>Drosophila</taxon>
        <taxon>Sophophora</taxon>
    </lineage>
</organism>
<dbReference type="eggNOG" id="KOG3014">
    <property type="taxonomic scope" value="Eukaryota"/>
</dbReference>
<accession>B3NFF2</accession>
<evidence type="ECO:0000256" key="8">
    <source>
        <dbReference type="ARBA" id="ARBA00023306"/>
    </source>
</evidence>
<dbReference type="PANTHER" id="PTHR45884:SF2">
    <property type="entry name" value="N-ACETYLTRANSFERASE ECO"/>
    <property type="match status" value="1"/>
</dbReference>
<dbReference type="GO" id="GO:0008270">
    <property type="term" value="F:zinc ion binding"/>
    <property type="evidence" value="ECO:0007669"/>
    <property type="project" value="UniProtKB-KW"/>
</dbReference>
<dbReference type="EMBL" id="CH954178">
    <property type="protein sequence ID" value="EDV50494.1"/>
    <property type="molecule type" value="Genomic_DNA"/>
</dbReference>
<evidence type="ECO:0000256" key="9">
    <source>
        <dbReference type="ARBA" id="ARBA00023315"/>
    </source>
</evidence>
<evidence type="ECO:0000259" key="11">
    <source>
        <dbReference type="PROSITE" id="PS51186"/>
    </source>
</evidence>
<dbReference type="InterPro" id="IPR000182">
    <property type="entry name" value="GNAT_dom"/>
</dbReference>
<proteinExistence type="inferred from homology"/>
<evidence type="ECO:0000313" key="12">
    <source>
        <dbReference type="EMBL" id="EDV50494.1"/>
    </source>
</evidence>
<reference evidence="12 13" key="1">
    <citation type="journal article" date="2007" name="Nature">
        <title>Evolution of genes and genomes on the Drosophila phylogeny.</title>
        <authorList>
            <consortium name="Drosophila 12 Genomes Consortium"/>
            <person name="Clark A.G."/>
            <person name="Eisen M.B."/>
            <person name="Smith D.R."/>
            <person name="Bergman C.M."/>
            <person name="Oliver B."/>
            <person name="Markow T.A."/>
            <person name="Kaufman T.C."/>
            <person name="Kellis M."/>
            <person name="Gelbart W."/>
            <person name="Iyer V.N."/>
            <person name="Pollard D.A."/>
            <person name="Sackton T.B."/>
            <person name="Larracuente A.M."/>
            <person name="Singh N.D."/>
            <person name="Abad J.P."/>
            <person name="Abt D.N."/>
            <person name="Adryan B."/>
            <person name="Aguade M."/>
            <person name="Akashi H."/>
            <person name="Anderson W.W."/>
            <person name="Aquadro C.F."/>
            <person name="Ardell D.H."/>
            <person name="Arguello R."/>
            <person name="Artieri C.G."/>
            <person name="Barbash D.A."/>
            <person name="Barker D."/>
            <person name="Barsanti P."/>
            <person name="Batterham P."/>
            <person name="Batzoglou S."/>
            <person name="Begun D."/>
            <person name="Bhutkar A."/>
            <person name="Blanco E."/>
            <person name="Bosak S.A."/>
            <person name="Bradley R.K."/>
            <person name="Brand A.D."/>
            <person name="Brent M.R."/>
            <person name="Brooks A.N."/>
            <person name="Brown R.H."/>
            <person name="Butlin R.K."/>
            <person name="Caggese C."/>
            <person name="Calvi B.R."/>
            <person name="Bernardo de Carvalho A."/>
            <person name="Caspi A."/>
            <person name="Castrezana S."/>
            <person name="Celniker S.E."/>
            <person name="Chang J.L."/>
            <person name="Chapple C."/>
            <person name="Chatterji S."/>
            <person name="Chinwalla A."/>
            <person name="Civetta A."/>
            <person name="Clifton S.W."/>
            <person name="Comeron J.M."/>
            <person name="Costello J.C."/>
            <person name="Coyne J.A."/>
            <person name="Daub J."/>
            <person name="David R.G."/>
            <person name="Delcher A.L."/>
            <person name="Delehaunty K."/>
            <person name="Do C.B."/>
            <person name="Ebling H."/>
            <person name="Edwards K."/>
            <person name="Eickbush T."/>
            <person name="Evans J.D."/>
            <person name="Filipski A."/>
            <person name="Findeiss S."/>
            <person name="Freyhult E."/>
            <person name="Fulton L."/>
            <person name="Fulton R."/>
            <person name="Garcia A.C."/>
            <person name="Gardiner A."/>
            <person name="Garfield D.A."/>
            <person name="Garvin B.E."/>
            <person name="Gibson G."/>
            <person name="Gilbert D."/>
            <person name="Gnerre S."/>
            <person name="Godfrey J."/>
            <person name="Good R."/>
            <person name="Gotea V."/>
            <person name="Gravely B."/>
            <person name="Greenberg A.J."/>
            <person name="Griffiths-Jones S."/>
            <person name="Gross S."/>
            <person name="Guigo R."/>
            <person name="Gustafson E.A."/>
            <person name="Haerty W."/>
            <person name="Hahn M.W."/>
            <person name="Halligan D.L."/>
            <person name="Halpern A.L."/>
            <person name="Halter G.M."/>
            <person name="Han M.V."/>
            <person name="Heger A."/>
            <person name="Hillier L."/>
            <person name="Hinrichs A.S."/>
            <person name="Holmes I."/>
            <person name="Hoskins R.A."/>
            <person name="Hubisz M.J."/>
            <person name="Hultmark D."/>
            <person name="Huntley M.A."/>
            <person name="Jaffe D.B."/>
            <person name="Jagadeeshan S."/>
            <person name="Jeck W.R."/>
            <person name="Johnson J."/>
            <person name="Jones C.D."/>
            <person name="Jordan W.C."/>
            <person name="Karpen G.H."/>
            <person name="Kataoka E."/>
            <person name="Keightley P.D."/>
            <person name="Kheradpour P."/>
            <person name="Kirkness E.F."/>
            <person name="Koerich L.B."/>
            <person name="Kristiansen K."/>
            <person name="Kudrna D."/>
            <person name="Kulathinal R.J."/>
            <person name="Kumar S."/>
            <person name="Kwok R."/>
            <person name="Lander E."/>
            <person name="Langley C.H."/>
            <person name="Lapoint R."/>
            <person name="Lazzaro B.P."/>
            <person name="Lee S.J."/>
            <person name="Levesque L."/>
            <person name="Li R."/>
            <person name="Lin C.F."/>
            <person name="Lin M.F."/>
            <person name="Lindblad-Toh K."/>
            <person name="Llopart A."/>
            <person name="Long M."/>
            <person name="Low L."/>
            <person name="Lozovsky E."/>
            <person name="Lu J."/>
            <person name="Luo M."/>
            <person name="Machado C.A."/>
            <person name="Makalowski W."/>
            <person name="Marzo M."/>
            <person name="Matsuda M."/>
            <person name="Matzkin L."/>
            <person name="McAllister B."/>
            <person name="McBride C.S."/>
            <person name="McKernan B."/>
            <person name="McKernan K."/>
            <person name="Mendez-Lago M."/>
            <person name="Minx P."/>
            <person name="Mollenhauer M.U."/>
            <person name="Montooth K."/>
            <person name="Mount S.M."/>
            <person name="Mu X."/>
            <person name="Myers E."/>
            <person name="Negre B."/>
            <person name="Newfeld S."/>
            <person name="Nielsen R."/>
            <person name="Noor M.A."/>
            <person name="O'Grady P."/>
            <person name="Pachter L."/>
            <person name="Papaceit M."/>
            <person name="Parisi M.J."/>
            <person name="Parisi M."/>
            <person name="Parts L."/>
            <person name="Pedersen J.S."/>
            <person name="Pesole G."/>
            <person name="Phillippy A.M."/>
            <person name="Ponting C.P."/>
            <person name="Pop M."/>
            <person name="Porcelli D."/>
            <person name="Powell J.R."/>
            <person name="Prohaska S."/>
            <person name="Pruitt K."/>
            <person name="Puig M."/>
            <person name="Quesneville H."/>
            <person name="Ram K.R."/>
            <person name="Rand D."/>
            <person name="Rasmussen M.D."/>
            <person name="Reed L.K."/>
            <person name="Reenan R."/>
            <person name="Reily A."/>
            <person name="Remington K.A."/>
            <person name="Rieger T.T."/>
            <person name="Ritchie M.G."/>
            <person name="Robin C."/>
            <person name="Rogers Y.H."/>
            <person name="Rohde C."/>
            <person name="Rozas J."/>
            <person name="Rubenfield M.J."/>
            <person name="Ruiz A."/>
            <person name="Russo S."/>
            <person name="Salzberg S.L."/>
            <person name="Sanchez-Gracia A."/>
            <person name="Saranga D.J."/>
            <person name="Sato H."/>
            <person name="Schaeffer S.W."/>
            <person name="Schatz M.C."/>
            <person name="Schlenke T."/>
            <person name="Schwartz R."/>
            <person name="Segarra C."/>
            <person name="Singh R.S."/>
            <person name="Sirot L."/>
            <person name="Sirota M."/>
            <person name="Sisneros N.B."/>
            <person name="Smith C.D."/>
            <person name="Smith T.F."/>
            <person name="Spieth J."/>
            <person name="Stage D.E."/>
            <person name="Stark A."/>
            <person name="Stephan W."/>
            <person name="Strausberg R.L."/>
            <person name="Strempel S."/>
            <person name="Sturgill D."/>
            <person name="Sutton G."/>
            <person name="Sutton G.G."/>
            <person name="Tao W."/>
            <person name="Teichmann S."/>
            <person name="Tobari Y.N."/>
            <person name="Tomimura Y."/>
            <person name="Tsolas J.M."/>
            <person name="Valente V.L."/>
            <person name="Venter E."/>
            <person name="Venter J.C."/>
            <person name="Vicario S."/>
            <person name="Vieira F.G."/>
            <person name="Vilella A.J."/>
            <person name="Villasante A."/>
            <person name="Walenz B."/>
            <person name="Wang J."/>
            <person name="Wasserman M."/>
            <person name="Watts T."/>
            <person name="Wilson D."/>
            <person name="Wilson R.K."/>
            <person name="Wing R.A."/>
            <person name="Wolfner M.F."/>
            <person name="Wong A."/>
            <person name="Wong G.K."/>
            <person name="Wu C.I."/>
            <person name="Wu G."/>
            <person name="Yamamoto D."/>
            <person name="Yang H.P."/>
            <person name="Yang S.P."/>
            <person name="Yorke J.A."/>
            <person name="Yoshida K."/>
            <person name="Zdobnov E."/>
            <person name="Zhang P."/>
            <person name="Zhang Y."/>
            <person name="Zimin A.V."/>
            <person name="Baldwin J."/>
            <person name="Abdouelleil A."/>
            <person name="Abdulkadir J."/>
            <person name="Abebe A."/>
            <person name="Abera B."/>
            <person name="Abreu J."/>
            <person name="Acer S.C."/>
            <person name="Aftuck L."/>
            <person name="Alexander A."/>
            <person name="An P."/>
            <person name="Anderson E."/>
            <person name="Anderson S."/>
            <person name="Arachi H."/>
            <person name="Azer M."/>
            <person name="Bachantsang P."/>
            <person name="Barry A."/>
            <person name="Bayul T."/>
            <person name="Berlin A."/>
            <person name="Bessette D."/>
            <person name="Bloom T."/>
            <person name="Blye J."/>
            <person name="Boguslavskiy L."/>
            <person name="Bonnet C."/>
            <person name="Boukhgalter B."/>
            <person name="Bourzgui I."/>
            <person name="Brown A."/>
            <person name="Cahill P."/>
            <person name="Channer S."/>
            <person name="Cheshatsang Y."/>
            <person name="Chuda L."/>
            <person name="Citroen M."/>
            <person name="Collymore A."/>
            <person name="Cooke P."/>
            <person name="Costello M."/>
            <person name="D'Aco K."/>
            <person name="Daza R."/>
            <person name="De Haan G."/>
            <person name="DeGray S."/>
            <person name="DeMaso C."/>
            <person name="Dhargay N."/>
            <person name="Dooley K."/>
            <person name="Dooley E."/>
            <person name="Doricent M."/>
            <person name="Dorje P."/>
            <person name="Dorjee K."/>
            <person name="Dupes A."/>
            <person name="Elong R."/>
            <person name="Falk J."/>
            <person name="Farina A."/>
            <person name="Faro S."/>
            <person name="Ferguson D."/>
            <person name="Fisher S."/>
            <person name="Foley C.D."/>
            <person name="Franke A."/>
            <person name="Friedrich D."/>
            <person name="Gadbois L."/>
            <person name="Gearin G."/>
            <person name="Gearin C.R."/>
            <person name="Giannoukos G."/>
            <person name="Goode T."/>
            <person name="Graham J."/>
            <person name="Grandbois E."/>
            <person name="Grewal S."/>
            <person name="Gyaltsen K."/>
            <person name="Hafez N."/>
            <person name="Hagos B."/>
            <person name="Hall J."/>
            <person name="Henson C."/>
            <person name="Hollinger A."/>
            <person name="Honan T."/>
            <person name="Huard M.D."/>
            <person name="Hughes L."/>
            <person name="Hurhula B."/>
            <person name="Husby M.E."/>
            <person name="Kamat A."/>
            <person name="Kanga B."/>
            <person name="Kashin S."/>
            <person name="Khazanovich D."/>
            <person name="Kisner P."/>
            <person name="Lance K."/>
            <person name="Lara M."/>
            <person name="Lee W."/>
            <person name="Lennon N."/>
            <person name="Letendre F."/>
            <person name="LeVine R."/>
            <person name="Lipovsky A."/>
            <person name="Liu X."/>
            <person name="Liu J."/>
            <person name="Liu S."/>
            <person name="Lokyitsang T."/>
            <person name="Lokyitsang Y."/>
            <person name="Lubonja R."/>
            <person name="Lui A."/>
            <person name="MacDonald P."/>
            <person name="Magnisalis V."/>
            <person name="Maru K."/>
            <person name="Matthews C."/>
            <person name="McCusker W."/>
            <person name="McDonough S."/>
            <person name="Mehta T."/>
            <person name="Meldrim J."/>
            <person name="Meneus L."/>
            <person name="Mihai O."/>
            <person name="Mihalev A."/>
            <person name="Mihova T."/>
            <person name="Mittelman R."/>
            <person name="Mlenga V."/>
            <person name="Montmayeur A."/>
            <person name="Mulrain L."/>
            <person name="Navidi A."/>
            <person name="Naylor J."/>
            <person name="Negash T."/>
            <person name="Nguyen T."/>
            <person name="Nguyen N."/>
            <person name="Nicol R."/>
            <person name="Norbu C."/>
            <person name="Norbu N."/>
            <person name="Novod N."/>
            <person name="O'Neill B."/>
            <person name="Osman S."/>
            <person name="Markiewicz E."/>
            <person name="Oyono O.L."/>
            <person name="Patti C."/>
            <person name="Phunkhang P."/>
            <person name="Pierre F."/>
            <person name="Priest M."/>
            <person name="Raghuraman S."/>
            <person name="Rege F."/>
            <person name="Reyes R."/>
            <person name="Rise C."/>
            <person name="Rogov P."/>
            <person name="Ross K."/>
            <person name="Ryan E."/>
            <person name="Settipalli S."/>
            <person name="Shea T."/>
            <person name="Sherpa N."/>
            <person name="Shi L."/>
            <person name="Shih D."/>
            <person name="Sparrow T."/>
            <person name="Spaulding J."/>
            <person name="Stalker J."/>
            <person name="Stange-Thomann N."/>
            <person name="Stavropoulos S."/>
            <person name="Stone C."/>
            <person name="Strader C."/>
            <person name="Tesfaye S."/>
            <person name="Thomson T."/>
            <person name="Thoulutsang Y."/>
            <person name="Thoulutsang D."/>
            <person name="Topham K."/>
            <person name="Topping I."/>
            <person name="Tsamla T."/>
            <person name="Vassiliev H."/>
            <person name="Vo A."/>
            <person name="Wangchuk T."/>
            <person name="Wangdi T."/>
            <person name="Weiand M."/>
            <person name="Wilkinson J."/>
            <person name="Wilson A."/>
            <person name="Yadav S."/>
            <person name="Young G."/>
            <person name="Yu Q."/>
            <person name="Zembek L."/>
            <person name="Zhong D."/>
            <person name="Zimmer A."/>
            <person name="Zwirko Z."/>
            <person name="Jaffe D.B."/>
            <person name="Alvarez P."/>
            <person name="Brockman W."/>
            <person name="Butler J."/>
            <person name="Chin C."/>
            <person name="Gnerre S."/>
            <person name="Grabherr M."/>
            <person name="Kleber M."/>
            <person name="Mauceli E."/>
            <person name="MacCallum I."/>
        </authorList>
    </citation>
    <scope>NUCLEOTIDE SEQUENCE [LARGE SCALE GENOMIC DNA]</scope>
    <source>
        <strain evidence="12 13">TSC#14021-0224.01</strain>
    </source>
</reference>
<comment type="subcellular location">
    <subcellularLocation>
        <location evidence="1">Nucleus</location>
    </subcellularLocation>
</comment>
<keyword evidence="7" id="KW-0539">Nucleus</keyword>
<feature type="region of interest" description="Disordered" evidence="10">
    <location>
        <begin position="305"/>
        <end position="397"/>
    </location>
</feature>
<dbReference type="OMA" id="IWVSPLH"/>
<feature type="compositionally biased region" description="Low complexity" evidence="10">
    <location>
        <begin position="68"/>
        <end position="81"/>
    </location>
</feature>
<evidence type="ECO:0000256" key="7">
    <source>
        <dbReference type="ARBA" id="ARBA00023242"/>
    </source>
</evidence>
<name>B3NFF2_DROER</name>
<evidence type="ECO:0000313" key="13">
    <source>
        <dbReference type="Proteomes" id="UP000008711"/>
    </source>
</evidence>
<evidence type="ECO:0000256" key="5">
    <source>
        <dbReference type="ARBA" id="ARBA00022771"/>
    </source>
</evidence>
<feature type="compositionally biased region" description="Polar residues" evidence="10">
    <location>
        <begin position="133"/>
        <end position="144"/>
    </location>
</feature>
<dbReference type="PhylomeDB" id="B3NFF2"/>
<dbReference type="Gene3D" id="3.40.630.30">
    <property type="match status" value="1"/>
</dbReference>
<dbReference type="CDD" id="cd04301">
    <property type="entry name" value="NAT_SF"/>
    <property type="match status" value="1"/>
</dbReference>
<dbReference type="PROSITE" id="PS51186">
    <property type="entry name" value="GNAT"/>
    <property type="match status" value="1"/>
</dbReference>
<dbReference type="GO" id="GO:0007064">
    <property type="term" value="P:mitotic sister chromatid cohesion"/>
    <property type="evidence" value="ECO:0007669"/>
    <property type="project" value="EnsemblMetazoa"/>
</dbReference>
<dbReference type="AlphaFoldDB" id="B3NFF2"/>
<dbReference type="PANTHER" id="PTHR45884">
    <property type="entry name" value="N-ACETYLTRANSFERASE ECO"/>
    <property type="match status" value="1"/>
</dbReference>
<dbReference type="KEGG" id="der:6544485"/>
<evidence type="ECO:0000256" key="2">
    <source>
        <dbReference type="ARBA" id="ARBA00005816"/>
    </source>
</evidence>
<evidence type="ECO:0000256" key="3">
    <source>
        <dbReference type="ARBA" id="ARBA00022679"/>
    </source>
</evidence>
<keyword evidence="8" id="KW-0131">Cell cycle</keyword>
<dbReference type="GO" id="GO:0005634">
    <property type="term" value="C:nucleus"/>
    <property type="evidence" value="ECO:0007669"/>
    <property type="project" value="UniProtKB-SubCell"/>
</dbReference>
<comment type="similarity">
    <text evidence="2">Belongs to the acetyltransferase family. ECO subfamily.</text>
</comment>
<keyword evidence="9 12" id="KW-0012">Acyltransferase</keyword>
<dbReference type="InterPro" id="IPR028005">
    <property type="entry name" value="AcTrfase_ESCO_Znf_dom"/>
</dbReference>
<keyword evidence="13" id="KW-1185">Reference proteome</keyword>
<dbReference type="OrthoDB" id="428854at2759"/>
<gene>
    <name evidence="12" type="primary">Dere\GG14977</name>
    <name evidence="12" type="synonym">dere_GLEANR_15096</name>
    <name evidence="12" type="synonym">GG14977</name>
    <name evidence="12" type="ORF">Dere_GG14977</name>
</gene>
<keyword evidence="4" id="KW-0479">Metal-binding</keyword>
<keyword evidence="3 12" id="KW-0808">Transferase</keyword>
<feature type="region of interest" description="Disordered" evidence="10">
    <location>
        <begin position="268"/>
        <end position="287"/>
    </location>
</feature>
<dbReference type="GO" id="GO:0000785">
    <property type="term" value="C:chromatin"/>
    <property type="evidence" value="ECO:0007669"/>
    <property type="project" value="TreeGrafter"/>
</dbReference>
<sequence length="1038" mass="115518">METPTGSRRPGRIATPRLSERKRQLFGSPVSRLRQINDDEDDGDVASLGVLPLNTHVAANRQRKSLFAAGAGKSSSSANSSPETNKENKKSRGVVTATAEQLPQLFTATMQLNSKSSSSSNSPTSSPRKRADSSMSSPTCSSEGTPSPRARTSLRRSPRTSSAQKDPDAFSPANSFHTGQAPRSGLEKSQKKHNNNQKTTAQVHTTKLKKTSPAEEFEDDEKPSSSKNFRKSTEVREANIPQIISPKTRNRRRNSEEINSNSLKAAVQVPVIKTDSENMTSDDDENRDIETAAVKLENSRGITKSPVEVFKSNNDETTKQNPVKTINEKAKSPGEATAKITENPIGSMKIDVEVFESDEEAPNRKPPKRLHSETSNHTAPSAESDYGSPQSKMRKMTLSSSIPTMAFYSHSGGTVTKSRRWPSASKNMLKHPTMSPSSRPPLGINRGVHHKIRKRHGFASRLPPTDLDNIINSLTNERLKKLIATKREERAKVEKVHQILRSAKDPIKMAKPLSVIGADDANNNNSVPETAWQETSGDFSDLSEDEDIDPVIEMEPIIPIIRHEPIQKSPTAEPADLSKRKFFKSGQRSSACMEVRITDNIRASVSQGKIALVQTTRRKPRQVRVKSATIFSAEQATVDAILKNLDDTVVDEIVEANPVAQATSMDSEETAMETDPLPEIIEYAPETNDVEIDPFAEFRQRLPYETNDPEVVEQQEILLEFLISNNICTEKNFQIFIANPDDYKDEANQIVDELYMVVNSEEAAQPAQMEAVIVAPQQDPPATEEVQPKLFPIFTQRLQPVVQKSMRRRPATSVRLLSAAGGSNQYQIDAGQKAFGARQCQQCGLVYTVHEPEEELLHREYHNSIHVLRFKGWIDEDIVSVYPEWASDGRIIRINERAPPARLDRLRDLIGVVDKELGYSSYIVPKIFVAFIAVQKQKIVGFCLVQPLRQAHRFIQVDGTDYFSEESYPASCGVSRIWVSPLQRRSGIASKLLRVVQCHTILGQEIAREDIAFSTPTDDGRALARQFTGLDNFLTYDQ</sequence>
<feature type="compositionally biased region" description="Polar residues" evidence="10">
    <location>
        <begin position="98"/>
        <end position="112"/>
    </location>
</feature>
<feature type="compositionally biased region" description="Polar residues" evidence="10">
    <location>
        <begin position="196"/>
        <end position="205"/>
    </location>
</feature>
<feature type="compositionally biased region" description="Low complexity" evidence="10">
    <location>
        <begin position="113"/>
        <end position="126"/>
    </location>
</feature>
<dbReference type="InterPro" id="IPR016181">
    <property type="entry name" value="Acyl_CoA_acyltransferase"/>
</dbReference>
<dbReference type="SUPFAM" id="SSF55729">
    <property type="entry name" value="Acyl-CoA N-acyltransferases (Nat)"/>
    <property type="match status" value="1"/>
</dbReference>
<reference evidence="12 13" key="2">
    <citation type="journal article" date="2008" name="Bioinformatics">
        <title>Assembly reconciliation.</title>
        <authorList>
            <person name="Zimin A.V."/>
            <person name="Smith D.R."/>
            <person name="Sutton G."/>
            <person name="Yorke J.A."/>
        </authorList>
    </citation>
    <scope>NUCLEOTIDE SEQUENCE [LARGE SCALE GENOMIC DNA]</scope>
    <source>
        <strain evidence="12 13">TSC#14021-0224.01</strain>
    </source>
</reference>
<feature type="compositionally biased region" description="Polar residues" evidence="10">
    <location>
        <begin position="373"/>
        <end position="397"/>
    </location>
</feature>
<keyword evidence="6" id="KW-0862">Zinc</keyword>
<dbReference type="HOGENOM" id="CLU_016671_0_0_1"/>
<evidence type="ECO:0000256" key="6">
    <source>
        <dbReference type="ARBA" id="ARBA00022833"/>
    </source>
</evidence>
<dbReference type="Pfam" id="PF13880">
    <property type="entry name" value="Acetyltransf_13"/>
    <property type="match status" value="1"/>
</dbReference>
<evidence type="ECO:0000256" key="10">
    <source>
        <dbReference type="SAM" id="MobiDB-lite"/>
    </source>
</evidence>
<evidence type="ECO:0000256" key="1">
    <source>
        <dbReference type="ARBA" id="ARBA00004123"/>
    </source>
</evidence>
<evidence type="ECO:0000256" key="4">
    <source>
        <dbReference type="ARBA" id="ARBA00022723"/>
    </source>
</evidence>
<dbReference type="Pfam" id="PF13878">
    <property type="entry name" value="zf-C2H2_3"/>
    <property type="match status" value="1"/>
</dbReference>
<feature type="region of interest" description="Disordered" evidence="10">
    <location>
        <begin position="1"/>
        <end position="47"/>
    </location>
</feature>
<feature type="domain" description="N-acetyltransferase" evidence="11">
    <location>
        <begin position="892"/>
        <end position="1038"/>
    </location>
</feature>
<dbReference type="Proteomes" id="UP000008711">
    <property type="component" value="Unassembled WGS sequence"/>
</dbReference>
<dbReference type="GO" id="GO:0061733">
    <property type="term" value="F:protein-lysine-acetyltransferase activity"/>
    <property type="evidence" value="ECO:0007669"/>
    <property type="project" value="TreeGrafter"/>
</dbReference>
<dbReference type="InterPro" id="IPR028009">
    <property type="entry name" value="ESCO_Acetyltransf_dom"/>
</dbReference>
<keyword evidence="5" id="KW-0863">Zinc-finger</keyword>